<keyword evidence="7" id="KW-1133">Transmembrane helix</keyword>
<keyword evidence="4" id="KW-0812">Transmembrane</keyword>
<dbReference type="SUPFAM" id="SSF103506">
    <property type="entry name" value="Mitochondrial carrier"/>
    <property type="match status" value="1"/>
</dbReference>
<evidence type="ECO:0000256" key="1">
    <source>
        <dbReference type="ARBA" id="ARBA00004448"/>
    </source>
</evidence>
<dbReference type="Proteomes" id="UP000030854">
    <property type="component" value="Unassembled WGS sequence"/>
</dbReference>
<keyword evidence="9" id="KW-0472">Membrane</keyword>
<evidence type="ECO:0000256" key="5">
    <source>
        <dbReference type="ARBA" id="ARBA00022737"/>
    </source>
</evidence>
<keyword evidence="8" id="KW-0496">Mitochondrion</keyword>
<sequence>MPAMSDDTEDKVPDLSAGQKMISAISGSFLSSLLVTPFDVVRIRLQSQIPPYSSNAKNYAHAQLSSSSPMLPDNTV</sequence>
<evidence type="ECO:0000256" key="7">
    <source>
        <dbReference type="ARBA" id="ARBA00022989"/>
    </source>
</evidence>
<comment type="subcellular location">
    <subcellularLocation>
        <location evidence="1">Mitochondrion inner membrane</location>
        <topology evidence="1">Multi-pass membrane protein</topology>
    </subcellularLocation>
</comment>
<dbReference type="Pfam" id="PF00153">
    <property type="entry name" value="Mito_carr"/>
    <property type="match status" value="1"/>
</dbReference>
<evidence type="ECO:0000256" key="3">
    <source>
        <dbReference type="ARBA" id="ARBA00022448"/>
    </source>
</evidence>
<evidence type="ECO:0000313" key="11">
    <source>
        <dbReference type="Proteomes" id="UP000030854"/>
    </source>
</evidence>
<dbReference type="PANTHER" id="PTHR45760">
    <property type="entry name" value="FI19922P1-RELATED"/>
    <property type="match status" value="1"/>
</dbReference>
<dbReference type="AlphaFoldDB" id="A0A0B1P4S7"/>
<dbReference type="GO" id="GO:0005743">
    <property type="term" value="C:mitochondrial inner membrane"/>
    <property type="evidence" value="ECO:0007669"/>
    <property type="project" value="UniProtKB-SubCell"/>
</dbReference>
<protein>
    <submittedName>
        <fullName evidence="10">Putative mitochondrial carrier</fullName>
    </submittedName>
</protein>
<name>A0A0B1P4S7_UNCNE</name>
<comment type="similarity">
    <text evidence="2">Belongs to the mitochondrial carrier (TC 2.A.29) family.</text>
</comment>
<proteinExistence type="inferred from homology"/>
<organism evidence="10 11">
    <name type="scientific">Uncinula necator</name>
    <name type="common">Grape powdery mildew</name>
    <dbReference type="NCBI Taxonomy" id="52586"/>
    <lineage>
        <taxon>Eukaryota</taxon>
        <taxon>Fungi</taxon>
        <taxon>Dikarya</taxon>
        <taxon>Ascomycota</taxon>
        <taxon>Pezizomycotina</taxon>
        <taxon>Leotiomycetes</taxon>
        <taxon>Erysiphales</taxon>
        <taxon>Erysiphaceae</taxon>
        <taxon>Erysiphe</taxon>
    </lineage>
</organism>
<evidence type="ECO:0000256" key="9">
    <source>
        <dbReference type="ARBA" id="ARBA00023136"/>
    </source>
</evidence>
<dbReference type="STRING" id="52586.A0A0B1P4S7"/>
<evidence type="ECO:0000256" key="2">
    <source>
        <dbReference type="ARBA" id="ARBA00006375"/>
    </source>
</evidence>
<keyword evidence="11" id="KW-1185">Reference proteome</keyword>
<dbReference type="GO" id="GO:1990542">
    <property type="term" value="P:mitochondrial transmembrane transport"/>
    <property type="evidence" value="ECO:0007669"/>
    <property type="project" value="InterPro"/>
</dbReference>
<dbReference type="EMBL" id="JNVN01001538">
    <property type="protein sequence ID" value="KHJ33268.1"/>
    <property type="molecule type" value="Genomic_DNA"/>
</dbReference>
<dbReference type="PANTHER" id="PTHR45760:SF2">
    <property type="entry name" value="FI19922P1-RELATED"/>
    <property type="match status" value="1"/>
</dbReference>
<keyword evidence="5" id="KW-0677">Repeat</keyword>
<reference evidence="10 11" key="1">
    <citation type="journal article" date="2014" name="BMC Genomics">
        <title>Adaptive genomic structural variation in the grape powdery mildew pathogen, Erysiphe necator.</title>
        <authorList>
            <person name="Jones L."/>
            <person name="Riaz S."/>
            <person name="Morales-Cruz A."/>
            <person name="Amrine K.C."/>
            <person name="McGuire B."/>
            <person name="Gubler W.D."/>
            <person name="Walker M.A."/>
            <person name="Cantu D."/>
        </authorList>
    </citation>
    <scope>NUCLEOTIDE SEQUENCE [LARGE SCALE GENOMIC DNA]</scope>
    <source>
        <strain evidence="11">c</strain>
    </source>
</reference>
<evidence type="ECO:0000256" key="8">
    <source>
        <dbReference type="ARBA" id="ARBA00023128"/>
    </source>
</evidence>
<evidence type="ECO:0000256" key="6">
    <source>
        <dbReference type="ARBA" id="ARBA00022792"/>
    </source>
</evidence>
<accession>A0A0B1P4S7</accession>
<dbReference type="HOGENOM" id="CLU_2656305_0_0_1"/>
<evidence type="ECO:0000256" key="4">
    <source>
        <dbReference type="ARBA" id="ARBA00022692"/>
    </source>
</evidence>
<dbReference type="Gene3D" id="1.50.40.10">
    <property type="entry name" value="Mitochondrial carrier domain"/>
    <property type="match status" value="1"/>
</dbReference>
<dbReference type="InterPro" id="IPR023395">
    <property type="entry name" value="MCP_dom_sf"/>
</dbReference>
<comment type="caution">
    <text evidence="10">The sequence shown here is derived from an EMBL/GenBank/DDBJ whole genome shotgun (WGS) entry which is preliminary data.</text>
</comment>
<gene>
    <name evidence="10" type="ORF">EV44_g5914</name>
</gene>
<evidence type="ECO:0000313" key="10">
    <source>
        <dbReference type="EMBL" id="KHJ33268.1"/>
    </source>
</evidence>
<keyword evidence="6" id="KW-0999">Mitochondrion inner membrane</keyword>
<dbReference type="InterPro" id="IPR018108">
    <property type="entry name" value="MCP_transmembrane"/>
</dbReference>
<dbReference type="InterPro" id="IPR045315">
    <property type="entry name" value="Mtm1-like"/>
</dbReference>
<keyword evidence="3" id="KW-0813">Transport</keyword>